<dbReference type="Gene3D" id="2.120.10.80">
    <property type="entry name" value="Kelch-type beta propeller"/>
    <property type="match status" value="1"/>
</dbReference>
<dbReference type="PANTHER" id="PTHR31778:SF2">
    <property type="entry name" value="BUD SITE SELECTION PROTEIN RAX2"/>
    <property type="match status" value="1"/>
</dbReference>
<accession>A0A6J4IAC7</accession>
<dbReference type="AlphaFoldDB" id="A0A6J4IAC7"/>
<proteinExistence type="predicted"/>
<protein>
    <submittedName>
        <fullName evidence="1">Uncharacterized protein</fullName>
    </submittedName>
</protein>
<dbReference type="SUPFAM" id="SSF117281">
    <property type="entry name" value="Kelch motif"/>
    <property type="match status" value="1"/>
</dbReference>
<name>A0A6J4IAC7_9CHLR</name>
<dbReference type="InterPro" id="IPR015915">
    <property type="entry name" value="Kelch-typ_b-propeller"/>
</dbReference>
<dbReference type="PANTHER" id="PTHR31778">
    <property type="entry name" value="BUD SITE SELECTION PROTEIN RAX2"/>
    <property type="match status" value="1"/>
</dbReference>
<dbReference type="InterPro" id="IPR011043">
    <property type="entry name" value="Gal_Oxase/kelch_b-propeller"/>
</dbReference>
<dbReference type="SUPFAM" id="SSF50965">
    <property type="entry name" value="Galactose oxidase, central domain"/>
    <property type="match status" value="1"/>
</dbReference>
<sequence>MRSGIAPRDPDWGEPVRSLLVDGTTLYVGGDFVAAGGSTRRSLARWNIGAQTWAAAGEPLGDGDNVRAITRAPNGTLYVGGDISKAGIFAPNDIAALTPRGWRALGQGFGLDDFGPGSPNSVAVDDRGHVYVGGTFLHAGGVPAQHLAQWDGDRWYDLGSANDSVDELLAVGDYVYAAGRFTQIGGITASRIARWNRVTRRWSPLGAGMDGSVHALAYHNGLLYAGGAFKTAGTVAADDVAYWNGTRWYPFGKRFRIYERGDSGGEIGTYVNALHVVDDNIFIGGKFQTIHTADLSASALVNNVVIWNRIADTWRAVGIRNVSTEPGVTTGGHSGLWTYVKTLTVLGNYLYAGGSFNQAGTSNTPGIARWDVRTNTWGGVKAGVSGETPVVNDLATIGTDLWVAGDFTGAGSAVTPYLARFDTVTSTWRPLGSGTRIIRAYGAEEVVATTKGVYWVGNFEVVGGVSSSGIARWNISIQPD</sequence>
<organism evidence="1">
    <name type="scientific">uncultured Chloroflexia bacterium</name>
    <dbReference type="NCBI Taxonomy" id="1672391"/>
    <lineage>
        <taxon>Bacteria</taxon>
        <taxon>Bacillati</taxon>
        <taxon>Chloroflexota</taxon>
        <taxon>Chloroflexia</taxon>
        <taxon>environmental samples</taxon>
    </lineage>
</organism>
<dbReference type="GO" id="GO:1902929">
    <property type="term" value="C:plasma membrane of growing cell tip"/>
    <property type="evidence" value="ECO:0007669"/>
    <property type="project" value="TreeGrafter"/>
</dbReference>
<evidence type="ECO:0000313" key="1">
    <source>
        <dbReference type="EMBL" id="CAA9246535.1"/>
    </source>
</evidence>
<reference evidence="1" key="1">
    <citation type="submission" date="2020-02" db="EMBL/GenBank/DDBJ databases">
        <authorList>
            <person name="Meier V. D."/>
        </authorList>
    </citation>
    <scope>NUCLEOTIDE SEQUENCE</scope>
    <source>
        <strain evidence="1">AVDCRST_MAG93</strain>
    </source>
</reference>
<gene>
    <name evidence="1" type="ORF">AVDCRST_MAG93-1553</name>
</gene>
<dbReference type="EMBL" id="CADCTR010000524">
    <property type="protein sequence ID" value="CAA9246535.1"/>
    <property type="molecule type" value="Genomic_DNA"/>
</dbReference>